<feature type="compositionally biased region" description="Basic and acidic residues" evidence="1">
    <location>
        <begin position="1"/>
        <end position="13"/>
    </location>
</feature>
<dbReference type="Proteomes" id="UP000283523">
    <property type="component" value="Unassembled WGS sequence"/>
</dbReference>
<feature type="region of interest" description="Disordered" evidence="1">
    <location>
        <begin position="1"/>
        <end position="64"/>
    </location>
</feature>
<gene>
    <name evidence="3" type="ORF">DYU11_06030</name>
</gene>
<feature type="compositionally biased region" description="Basic and acidic residues" evidence="1">
    <location>
        <begin position="43"/>
        <end position="63"/>
    </location>
</feature>
<name>A0A418MDL0_9BACT</name>
<reference evidence="3 4" key="1">
    <citation type="submission" date="2018-08" db="EMBL/GenBank/DDBJ databases">
        <title>Fibrisoma montanum sp. nov., isolated from Danxia mountain soil.</title>
        <authorList>
            <person name="Huang Y."/>
        </authorList>
    </citation>
    <scope>NUCLEOTIDE SEQUENCE [LARGE SCALE GENOMIC DNA]</scope>
    <source>
        <strain evidence="3 4">HYT19</strain>
    </source>
</reference>
<sequence>MTKKGLVESEGKKFGRRMQMGGGKGGRGGGREEGRKGRKGRKGGREEGEEGRKGGREEGEERRKGRLCSYLLSSLLPFLLSSVFSLFSLSSFFRNLEA</sequence>
<evidence type="ECO:0000313" key="4">
    <source>
        <dbReference type="Proteomes" id="UP000283523"/>
    </source>
</evidence>
<keyword evidence="2" id="KW-1133">Transmembrane helix</keyword>
<evidence type="ECO:0000256" key="1">
    <source>
        <dbReference type="SAM" id="MobiDB-lite"/>
    </source>
</evidence>
<organism evidence="3 4">
    <name type="scientific">Fibrisoma montanum</name>
    <dbReference type="NCBI Taxonomy" id="2305895"/>
    <lineage>
        <taxon>Bacteria</taxon>
        <taxon>Pseudomonadati</taxon>
        <taxon>Bacteroidota</taxon>
        <taxon>Cytophagia</taxon>
        <taxon>Cytophagales</taxon>
        <taxon>Spirosomataceae</taxon>
        <taxon>Fibrisoma</taxon>
    </lineage>
</organism>
<comment type="caution">
    <text evidence="3">The sequence shown here is derived from an EMBL/GenBank/DDBJ whole genome shotgun (WGS) entry which is preliminary data.</text>
</comment>
<accession>A0A418MDL0</accession>
<dbReference type="RefSeq" id="WP_119666763.1">
    <property type="nucleotide sequence ID" value="NZ_QXED01000002.1"/>
</dbReference>
<keyword evidence="2" id="KW-0472">Membrane</keyword>
<proteinExistence type="predicted"/>
<evidence type="ECO:0000313" key="3">
    <source>
        <dbReference type="EMBL" id="RIV24874.1"/>
    </source>
</evidence>
<dbReference type="AlphaFoldDB" id="A0A418MDL0"/>
<keyword evidence="2" id="KW-0812">Transmembrane</keyword>
<feature type="transmembrane region" description="Helical" evidence="2">
    <location>
        <begin position="70"/>
        <end position="93"/>
    </location>
</feature>
<protein>
    <submittedName>
        <fullName evidence="3">Uncharacterized protein</fullName>
    </submittedName>
</protein>
<dbReference type="EMBL" id="QXED01000002">
    <property type="protein sequence ID" value="RIV24874.1"/>
    <property type="molecule type" value="Genomic_DNA"/>
</dbReference>
<keyword evidence="4" id="KW-1185">Reference proteome</keyword>
<evidence type="ECO:0000256" key="2">
    <source>
        <dbReference type="SAM" id="Phobius"/>
    </source>
</evidence>